<keyword evidence="3" id="KW-1185">Reference proteome</keyword>
<name>A0A6F8XLB2_9ACTN</name>
<gene>
    <name evidence="2" type="ORF">Pflav_009810</name>
</gene>
<proteinExistence type="predicted"/>
<protein>
    <submittedName>
        <fullName evidence="2">Uncharacterized protein</fullName>
    </submittedName>
</protein>
<evidence type="ECO:0000313" key="2">
    <source>
        <dbReference type="EMBL" id="BCB74571.1"/>
    </source>
</evidence>
<sequence length="124" mass="13279">MWSAGSRYGDADPVPAEPGRLVAAFVGSVPAAVTATWPALAAVLAADSVDPARVWYPPGAHWTDQRDDLKRFDEPFAFFVGTSGMHLAEGPQRRLQPLPDPTAPDQSLPIIRKEDLGKGSESGR</sequence>
<feature type="compositionally biased region" description="Basic and acidic residues" evidence="1">
    <location>
        <begin position="111"/>
        <end position="124"/>
    </location>
</feature>
<reference evidence="2 3" key="2">
    <citation type="submission" date="2020-03" db="EMBL/GenBank/DDBJ databases">
        <authorList>
            <person name="Ichikawa N."/>
            <person name="Kimura A."/>
            <person name="Kitahashi Y."/>
            <person name="Uohara A."/>
        </authorList>
    </citation>
    <scope>NUCLEOTIDE SEQUENCE [LARGE SCALE GENOMIC DNA]</scope>
    <source>
        <strain evidence="2 3">NBRC 107702</strain>
    </source>
</reference>
<dbReference type="EMBL" id="AP022870">
    <property type="protein sequence ID" value="BCB74571.1"/>
    <property type="molecule type" value="Genomic_DNA"/>
</dbReference>
<accession>A0A6F8XLB2</accession>
<dbReference type="AlphaFoldDB" id="A0A6F8XLB2"/>
<evidence type="ECO:0000313" key="3">
    <source>
        <dbReference type="Proteomes" id="UP000502508"/>
    </source>
</evidence>
<reference evidence="2 3" key="1">
    <citation type="submission" date="2020-03" db="EMBL/GenBank/DDBJ databases">
        <title>Whole genome shotgun sequence of Phytohabitans flavus NBRC 107702.</title>
        <authorList>
            <person name="Komaki H."/>
            <person name="Tamura T."/>
        </authorList>
    </citation>
    <scope>NUCLEOTIDE SEQUENCE [LARGE SCALE GENOMIC DNA]</scope>
    <source>
        <strain evidence="2 3">NBRC 107702</strain>
    </source>
</reference>
<organism evidence="2 3">
    <name type="scientific">Phytohabitans flavus</name>
    <dbReference type="NCBI Taxonomy" id="1076124"/>
    <lineage>
        <taxon>Bacteria</taxon>
        <taxon>Bacillati</taxon>
        <taxon>Actinomycetota</taxon>
        <taxon>Actinomycetes</taxon>
        <taxon>Micromonosporales</taxon>
        <taxon>Micromonosporaceae</taxon>
    </lineage>
</organism>
<feature type="region of interest" description="Disordered" evidence="1">
    <location>
        <begin position="90"/>
        <end position="124"/>
    </location>
</feature>
<dbReference type="KEGG" id="pfla:Pflav_009810"/>
<evidence type="ECO:0000256" key="1">
    <source>
        <dbReference type="SAM" id="MobiDB-lite"/>
    </source>
</evidence>
<dbReference type="Proteomes" id="UP000502508">
    <property type="component" value="Chromosome"/>
</dbReference>